<dbReference type="PANTHER" id="PTHR43581:SF4">
    <property type="entry name" value="ATP_GTP PHOSPHATASE"/>
    <property type="match status" value="1"/>
</dbReference>
<feature type="domain" description="AAA+ ATPase" evidence="1">
    <location>
        <begin position="21"/>
        <end position="303"/>
    </location>
</feature>
<dbReference type="InterPro" id="IPR051396">
    <property type="entry name" value="Bact_Antivir_Def_Nuclease"/>
</dbReference>
<evidence type="ECO:0000313" key="2">
    <source>
        <dbReference type="EMBL" id="MBO0349472.1"/>
    </source>
</evidence>
<sequence>MINSFELKNFGPIRQLACPTASHINLIIGGNGTGKTILLKALYTAMRTLEDYKRGNEPRSASEILSEKLYWTFEVDKIGDLVRKGADAPLFFQLTFKENLFSYEFGKDTNRTINHLENQVSPRESNSIFLPPKEILSLQSLILQSREQSKTFGFDDTYLDLARALRYFPTRGRNYAEFAQSRTSLKDIINGKIEYDRSSEIWQFKKGNQQFSIGVTAEGIKKISILDTLLENRYLDPDSIIFIDEPEAALHPTAISKFLDIVAMLAEKGIQFFMASHSYFVIKKLFLIAQKKDDLSISILSADEETWNTANLKEGLPDNPIIDESIRLYKEEVRLALE</sequence>
<organism evidence="2 3">
    <name type="scientific">Phormidium pseudopriestleyi FRX01</name>
    <dbReference type="NCBI Taxonomy" id="1759528"/>
    <lineage>
        <taxon>Bacteria</taxon>
        <taxon>Bacillati</taxon>
        <taxon>Cyanobacteriota</taxon>
        <taxon>Cyanophyceae</taxon>
        <taxon>Oscillatoriophycideae</taxon>
        <taxon>Oscillatoriales</taxon>
        <taxon>Oscillatoriaceae</taxon>
        <taxon>Phormidium</taxon>
    </lineage>
</organism>
<dbReference type="CDD" id="cd00267">
    <property type="entry name" value="ABC_ATPase"/>
    <property type="match status" value="1"/>
</dbReference>
<dbReference type="RefSeq" id="WP_207087996.1">
    <property type="nucleotide sequence ID" value="NZ_JAFLQW010000279.1"/>
</dbReference>
<reference evidence="2 3" key="1">
    <citation type="submission" date="2021-03" db="EMBL/GenBank/DDBJ databases">
        <title>Metabolic Capacity of the Antarctic Cyanobacterium Phormidium pseudopriestleyi that Sustains Oxygenic Photosynthesis in the Presence of Hydrogen Sulfide.</title>
        <authorList>
            <person name="Lumian J.E."/>
            <person name="Jungblut A.D."/>
            <person name="Dillon M.L."/>
            <person name="Hawes I."/>
            <person name="Doran P.T."/>
            <person name="Mackey T.J."/>
            <person name="Dick G.J."/>
            <person name="Grettenberger C.L."/>
            <person name="Sumner D.Y."/>
        </authorList>
    </citation>
    <scope>NUCLEOTIDE SEQUENCE [LARGE SCALE GENOMIC DNA]</scope>
    <source>
        <strain evidence="2 3">FRX01</strain>
    </source>
</reference>
<dbReference type="SUPFAM" id="SSF52540">
    <property type="entry name" value="P-loop containing nucleoside triphosphate hydrolases"/>
    <property type="match status" value="1"/>
</dbReference>
<evidence type="ECO:0000313" key="3">
    <source>
        <dbReference type="Proteomes" id="UP000664844"/>
    </source>
</evidence>
<proteinExistence type="predicted"/>
<dbReference type="Proteomes" id="UP000664844">
    <property type="component" value="Unassembled WGS sequence"/>
</dbReference>
<dbReference type="PANTHER" id="PTHR43581">
    <property type="entry name" value="ATP/GTP PHOSPHATASE"/>
    <property type="match status" value="1"/>
</dbReference>
<dbReference type="InterPro" id="IPR003959">
    <property type="entry name" value="ATPase_AAA_core"/>
</dbReference>
<evidence type="ECO:0000259" key="1">
    <source>
        <dbReference type="SMART" id="SM00382"/>
    </source>
</evidence>
<comment type="caution">
    <text evidence="2">The sequence shown here is derived from an EMBL/GenBank/DDBJ whole genome shotgun (WGS) entry which is preliminary data.</text>
</comment>
<keyword evidence="3" id="KW-1185">Reference proteome</keyword>
<dbReference type="Gene3D" id="3.40.50.300">
    <property type="entry name" value="P-loop containing nucleotide triphosphate hydrolases"/>
    <property type="match status" value="1"/>
</dbReference>
<accession>A0ABS3FRJ1</accession>
<dbReference type="SMART" id="SM00382">
    <property type="entry name" value="AAA"/>
    <property type="match status" value="1"/>
</dbReference>
<dbReference type="InterPro" id="IPR003593">
    <property type="entry name" value="AAA+_ATPase"/>
</dbReference>
<name>A0ABS3FRJ1_9CYAN</name>
<protein>
    <submittedName>
        <fullName evidence="2">AAA family ATPase</fullName>
    </submittedName>
</protein>
<dbReference type="Pfam" id="PF13304">
    <property type="entry name" value="AAA_21"/>
    <property type="match status" value="1"/>
</dbReference>
<gene>
    <name evidence="2" type="ORF">J0895_10200</name>
</gene>
<dbReference type="InterPro" id="IPR027417">
    <property type="entry name" value="P-loop_NTPase"/>
</dbReference>
<dbReference type="EMBL" id="JAFLQW010000279">
    <property type="protein sequence ID" value="MBO0349472.1"/>
    <property type="molecule type" value="Genomic_DNA"/>
</dbReference>